<sequence>MISCKKAALICNKSQYNEATFIEKLQLRFHLVVCKTCSKFSKKNKELTYLCDKAGLNSLSEGDKRKMKEKLQAGAE</sequence>
<reference evidence="2" key="1">
    <citation type="journal article" date="2019" name="Int. J. Syst. Evol. Microbiol.">
        <title>The Global Catalogue of Microorganisms (GCM) 10K type strain sequencing project: providing services to taxonomists for standard genome sequencing and annotation.</title>
        <authorList>
            <consortium name="The Broad Institute Genomics Platform"/>
            <consortium name="The Broad Institute Genome Sequencing Center for Infectious Disease"/>
            <person name="Wu L."/>
            <person name="Ma J."/>
        </authorList>
    </citation>
    <scope>NUCLEOTIDE SEQUENCE [LARGE SCALE GENOMIC DNA]</scope>
    <source>
        <strain evidence="2">CECT 7477</strain>
    </source>
</reference>
<name>A0ABV8JJQ9_9FLAO</name>
<evidence type="ECO:0000313" key="1">
    <source>
        <dbReference type="EMBL" id="MFC4095042.1"/>
    </source>
</evidence>
<protein>
    <recommendedName>
        <fullName evidence="3">Glycine dehydrogenase</fullName>
    </recommendedName>
</protein>
<evidence type="ECO:0008006" key="3">
    <source>
        <dbReference type="Google" id="ProtNLM"/>
    </source>
</evidence>
<dbReference type="EMBL" id="JBHSAW010000004">
    <property type="protein sequence ID" value="MFC4095042.1"/>
    <property type="molecule type" value="Genomic_DNA"/>
</dbReference>
<comment type="caution">
    <text evidence="1">The sequence shown here is derived from an EMBL/GenBank/DDBJ whole genome shotgun (WGS) entry which is preliminary data.</text>
</comment>
<keyword evidence="2" id="KW-1185">Reference proteome</keyword>
<accession>A0ABV8JJQ9</accession>
<evidence type="ECO:0000313" key="2">
    <source>
        <dbReference type="Proteomes" id="UP001595814"/>
    </source>
</evidence>
<dbReference type="RefSeq" id="WP_187458623.1">
    <property type="nucleotide sequence ID" value="NZ_JACYFJ010000001.1"/>
</dbReference>
<proteinExistence type="predicted"/>
<dbReference type="Proteomes" id="UP001595814">
    <property type="component" value="Unassembled WGS sequence"/>
</dbReference>
<gene>
    <name evidence="1" type="ORF">ACFOUT_04095</name>
</gene>
<organism evidence="1 2">
    <name type="scientific">Euzebyella saccharophila</name>
    <dbReference type="NCBI Taxonomy" id="679664"/>
    <lineage>
        <taxon>Bacteria</taxon>
        <taxon>Pseudomonadati</taxon>
        <taxon>Bacteroidota</taxon>
        <taxon>Flavobacteriia</taxon>
        <taxon>Flavobacteriales</taxon>
        <taxon>Flavobacteriaceae</taxon>
        <taxon>Euzebyella</taxon>
    </lineage>
</organism>